<feature type="coiled-coil region" evidence="6">
    <location>
        <begin position="787"/>
        <end position="831"/>
    </location>
</feature>
<sequence>MSASNPPQSASSFAQPTHALPPNTPSEPGSGATPQPAKRIACVICRRRKLKCDGARPSCGTCARLKHECAYEESVRRKSGPRRGYVKMLEERLAHVEGLLNSRDSPPSQPTAIDPPRDLAGLESESPTFEEGNYSIGSHSTFREATRLTLESDFNSLPKLKAFKSSIAPPSTQQQPQQPQQQQQVSPADGLEESQNPLFGCAQGGAQGPDDEFEKIYAFEAFTFNEDEQKQDGASNVFDLISLGMDEPLPPKQVTDELNELFFRGFNKSYPMLHKLRYMTSLNYPPPMQPPIYLRYAMWTMASSASRNFRQYTPIFYRRARKYLEKHQTRGFGEGIATLPFVQSWAIIGLYEYGSMFFPRAWISVGIACRMVTLLQLNSIDSNVVGVKRCLPPPKDWIEIEERRRTFWVTLLLDRYASIGTGWPMVLNELDIQTNLPTNDENYEQGVAEETCSVGSAMSPSTCTYIRKMSAFCAKAVITVMIGRIFGHLHRGDAATTEYTPYAPDFFERFRMLNNLVHTFVISLPNTLKQSFDAEQSVQVAQLHMSIHSSLICLHQATIARCQKVAGREQEIENSTNKCLQSASEITRIMQNIAHYETFRFDPYQVFCMYIGARCFIQALRSTPSSVRESSKAQLDFLLTALDNMREDMLIAQSFLLQLEVDMANLLSEDDRAMEGQQQQQRSTSGVTQLNSGESRFSETATTVTATTTSTSPISSTSSNAQGARVGYFGAGAGAGAGGSAAGEAEMQAGVNARPFNILGGTPSERLVSLTGGEVTEMGTRGVEGGVYGANEENAMLLERLKQLEAERERLQKLSAQQQQEQEQAARQQSVLEFLQSRQQQQMVGEYGGKGGGSSAAAAAAVGEFEGQLSGELGFEGGLTEEMKDFLTEELVEIEMGGGGGVQWMGEGIEGMMDVGFSPQMR</sequence>
<evidence type="ECO:0000256" key="7">
    <source>
        <dbReference type="SAM" id="MobiDB-lite"/>
    </source>
</evidence>
<name>A0ABR1F0D6_9ASCO</name>
<keyword evidence="3" id="KW-0805">Transcription regulation</keyword>
<dbReference type="SUPFAM" id="SSF57701">
    <property type="entry name" value="Zn2/Cys6 DNA-binding domain"/>
    <property type="match status" value="1"/>
</dbReference>
<evidence type="ECO:0000256" key="3">
    <source>
        <dbReference type="ARBA" id="ARBA00023015"/>
    </source>
</evidence>
<dbReference type="InterPro" id="IPR007219">
    <property type="entry name" value="XnlR_reg_dom"/>
</dbReference>
<dbReference type="Gene3D" id="4.10.240.10">
    <property type="entry name" value="Zn(2)-C6 fungal-type DNA-binding domain"/>
    <property type="match status" value="1"/>
</dbReference>
<keyword evidence="5" id="KW-0539">Nucleus</keyword>
<dbReference type="SMART" id="SM00066">
    <property type="entry name" value="GAL4"/>
    <property type="match status" value="1"/>
</dbReference>
<evidence type="ECO:0000256" key="6">
    <source>
        <dbReference type="SAM" id="Coils"/>
    </source>
</evidence>
<dbReference type="RefSeq" id="XP_064766337.1">
    <property type="nucleotide sequence ID" value="XM_064914285.1"/>
</dbReference>
<feature type="region of interest" description="Disordered" evidence="7">
    <location>
        <begin position="167"/>
        <end position="206"/>
    </location>
</feature>
<feature type="region of interest" description="Disordered" evidence="7">
    <location>
        <begin position="1"/>
        <end position="36"/>
    </location>
</feature>
<dbReference type="PROSITE" id="PS00463">
    <property type="entry name" value="ZN2_CY6_FUNGAL_1"/>
    <property type="match status" value="1"/>
</dbReference>
<dbReference type="PROSITE" id="PS50048">
    <property type="entry name" value="ZN2_CY6_FUNGAL_2"/>
    <property type="match status" value="1"/>
</dbReference>
<dbReference type="CDD" id="cd00067">
    <property type="entry name" value="GAL4"/>
    <property type="match status" value="1"/>
</dbReference>
<keyword evidence="10" id="KW-1185">Reference proteome</keyword>
<dbReference type="PANTHER" id="PTHR47338:SF10">
    <property type="entry name" value="TRANSCRIPTION FACTOR DOMAIN-CONTAINING PROTEIN-RELATED"/>
    <property type="match status" value="1"/>
</dbReference>
<feature type="compositionally biased region" description="Polar residues" evidence="7">
    <location>
        <begin position="676"/>
        <end position="695"/>
    </location>
</feature>
<dbReference type="GeneID" id="90039797"/>
<evidence type="ECO:0000259" key="8">
    <source>
        <dbReference type="PROSITE" id="PS50048"/>
    </source>
</evidence>
<dbReference type="Pfam" id="PF04082">
    <property type="entry name" value="Fungal_trans"/>
    <property type="match status" value="1"/>
</dbReference>
<dbReference type="PANTHER" id="PTHR47338">
    <property type="entry name" value="ZN(II)2CYS6 TRANSCRIPTION FACTOR (EUROFUNG)-RELATED"/>
    <property type="match status" value="1"/>
</dbReference>
<comment type="caution">
    <text evidence="9">The sequence shown here is derived from an EMBL/GenBank/DDBJ whole genome shotgun (WGS) entry which is preliminary data.</text>
</comment>
<accession>A0ABR1F0D6</accession>
<evidence type="ECO:0000313" key="9">
    <source>
        <dbReference type="EMBL" id="KAK7203304.1"/>
    </source>
</evidence>
<dbReference type="CDD" id="cd12148">
    <property type="entry name" value="fungal_TF_MHR"/>
    <property type="match status" value="1"/>
</dbReference>
<keyword evidence="6" id="KW-0175">Coiled coil</keyword>
<evidence type="ECO:0000313" key="10">
    <source>
        <dbReference type="Proteomes" id="UP001498771"/>
    </source>
</evidence>
<dbReference type="InterPro" id="IPR050815">
    <property type="entry name" value="TF_fung"/>
</dbReference>
<dbReference type="InterPro" id="IPR001138">
    <property type="entry name" value="Zn2Cys6_DnaBD"/>
</dbReference>
<dbReference type="SMART" id="SM00906">
    <property type="entry name" value="Fungal_trans"/>
    <property type="match status" value="1"/>
</dbReference>
<feature type="region of interest" description="Disordered" evidence="7">
    <location>
        <begin position="672"/>
        <end position="722"/>
    </location>
</feature>
<feature type="compositionally biased region" description="Low complexity" evidence="7">
    <location>
        <begin position="173"/>
        <end position="184"/>
    </location>
</feature>
<evidence type="ECO:0000256" key="4">
    <source>
        <dbReference type="ARBA" id="ARBA00023163"/>
    </source>
</evidence>
<keyword evidence="2" id="KW-0479">Metal-binding</keyword>
<feature type="region of interest" description="Disordered" evidence="7">
    <location>
        <begin position="99"/>
        <end position="137"/>
    </location>
</feature>
<feature type="domain" description="Zn(2)-C6 fungal-type" evidence="8">
    <location>
        <begin position="41"/>
        <end position="71"/>
    </location>
</feature>
<evidence type="ECO:0000256" key="5">
    <source>
        <dbReference type="ARBA" id="ARBA00023242"/>
    </source>
</evidence>
<dbReference type="InterPro" id="IPR036864">
    <property type="entry name" value="Zn2-C6_fun-type_DNA-bd_sf"/>
</dbReference>
<comment type="subcellular location">
    <subcellularLocation>
        <location evidence="1">Nucleus</location>
    </subcellularLocation>
</comment>
<dbReference type="EMBL" id="JBBJBU010000012">
    <property type="protein sequence ID" value="KAK7203304.1"/>
    <property type="molecule type" value="Genomic_DNA"/>
</dbReference>
<feature type="compositionally biased region" description="Low complexity" evidence="7">
    <location>
        <begin position="698"/>
        <end position="722"/>
    </location>
</feature>
<protein>
    <submittedName>
        <fullName evidence="9">Fungal-specific transcription factor domain-containing protein</fullName>
    </submittedName>
</protein>
<proteinExistence type="predicted"/>
<feature type="compositionally biased region" description="Polar residues" evidence="7">
    <location>
        <begin position="1"/>
        <end position="15"/>
    </location>
</feature>
<gene>
    <name evidence="9" type="ORF">BZA70DRAFT_291337</name>
</gene>
<evidence type="ECO:0000256" key="1">
    <source>
        <dbReference type="ARBA" id="ARBA00004123"/>
    </source>
</evidence>
<keyword evidence="4" id="KW-0804">Transcription</keyword>
<organism evidence="9 10">
    <name type="scientific">Myxozyma melibiosi</name>
    <dbReference type="NCBI Taxonomy" id="54550"/>
    <lineage>
        <taxon>Eukaryota</taxon>
        <taxon>Fungi</taxon>
        <taxon>Dikarya</taxon>
        <taxon>Ascomycota</taxon>
        <taxon>Saccharomycotina</taxon>
        <taxon>Lipomycetes</taxon>
        <taxon>Lipomycetales</taxon>
        <taxon>Lipomycetaceae</taxon>
        <taxon>Myxozyma</taxon>
    </lineage>
</organism>
<dbReference type="Pfam" id="PF00172">
    <property type="entry name" value="Zn_clus"/>
    <property type="match status" value="1"/>
</dbReference>
<evidence type="ECO:0000256" key="2">
    <source>
        <dbReference type="ARBA" id="ARBA00022723"/>
    </source>
</evidence>
<dbReference type="Proteomes" id="UP001498771">
    <property type="component" value="Unassembled WGS sequence"/>
</dbReference>
<reference evidence="9 10" key="1">
    <citation type="submission" date="2024-03" db="EMBL/GenBank/DDBJ databases">
        <title>Genome-scale model development and genomic sequencing of the oleaginous clade Lipomyces.</title>
        <authorList>
            <consortium name="Lawrence Berkeley National Laboratory"/>
            <person name="Czajka J.J."/>
            <person name="Han Y."/>
            <person name="Kim J."/>
            <person name="Mondo S.J."/>
            <person name="Hofstad B.A."/>
            <person name="Robles A."/>
            <person name="Haridas S."/>
            <person name="Riley R."/>
            <person name="LaButti K."/>
            <person name="Pangilinan J."/>
            <person name="Andreopoulos W."/>
            <person name="Lipzen A."/>
            <person name="Yan J."/>
            <person name="Wang M."/>
            <person name="Ng V."/>
            <person name="Grigoriev I.V."/>
            <person name="Spatafora J.W."/>
            <person name="Magnuson J.K."/>
            <person name="Baker S.E."/>
            <person name="Pomraning K.R."/>
        </authorList>
    </citation>
    <scope>NUCLEOTIDE SEQUENCE [LARGE SCALE GENOMIC DNA]</scope>
    <source>
        <strain evidence="9 10">Phaff 52-87</strain>
    </source>
</reference>